<dbReference type="AlphaFoldDB" id="K7YTA3"/>
<sequence length="419" mass="47279">MMEVSLRFAMSGLLCLLLIATGGCSFKKDPARGKGAPVTLIEEQAQPEHVASLDEVIAGDDEEKAIEALVQRKDELAALSRGGAVSALDLAIKHGKQKVAQFLLISGQSPFVLNQESREKLSYDGPLNQLIVSAQTDSFTDILRAYPKKTYEGISPNTSMEEFKDRIIEYRLGARGCELFADFLLQRQYLRSDPIGPGLYYEVFEGLKPQEVFSSLLSETSCSAFVERFSTDMVSSWVGYEFLYQFQSSFKSIAFLKYLVNLKQEARLSITLPAGGWHSDHLGLKSSQVSVSPVSLLMLKKVCLSDVGLLDEWIKLARMITRNGAYGVSYPYFFADESEGTDVKCNEEQKYCSESYVNLRNLWSLYYFVFPNAMISETDFMTLYKGKSDIYLSPSLPKKEDYEKFRSDLCRTPERRDFK</sequence>
<name>K7YTA3_BDEBC</name>
<gene>
    <name evidence="1" type="ORF">Bdt_1158</name>
</gene>
<evidence type="ECO:0000313" key="1">
    <source>
        <dbReference type="EMBL" id="AFY00858.1"/>
    </source>
</evidence>
<dbReference type="HOGENOM" id="CLU_654993_0_0_7"/>
<proteinExistence type="predicted"/>
<accession>K7YTA3</accession>
<dbReference type="EMBL" id="CP002930">
    <property type="protein sequence ID" value="AFY00858.1"/>
    <property type="molecule type" value="Genomic_DNA"/>
</dbReference>
<dbReference type="PATRIC" id="fig|1069642.3.peg.1144"/>
<dbReference type="STRING" id="1069642.Bdt_1158"/>
<dbReference type="RefSeq" id="WP_015090324.1">
    <property type="nucleotide sequence ID" value="NC_019567.1"/>
</dbReference>
<dbReference type="PROSITE" id="PS51257">
    <property type="entry name" value="PROKAR_LIPOPROTEIN"/>
    <property type="match status" value="1"/>
</dbReference>
<dbReference type="KEGG" id="bbat:Bdt_1158"/>
<reference evidence="1" key="1">
    <citation type="journal article" date="2012" name="BMC Genomics">
        <title>Genome analysis of a simultaneously predatory and prey-independent, novel Bdellovibrio bacteriovorus from the River Tiber, supports in silico predictions of both ancient and recent lateral gene transfer from diverse bacteria.</title>
        <authorList>
            <person name="Hobley L."/>
            <person name="Lerner T.R."/>
            <person name="Williams L.E."/>
            <person name="Lambert C."/>
            <person name="Till R."/>
            <person name="Milner D.S."/>
            <person name="Basford S.M."/>
            <person name="Capeness M.J."/>
            <person name="Fenton A.K."/>
            <person name="Atterbury R.J."/>
            <person name="Harris M.A."/>
            <person name="Sockett R.E."/>
        </authorList>
    </citation>
    <scope>NUCLEOTIDE SEQUENCE [LARGE SCALE GENOMIC DNA]</scope>
    <source>
        <strain evidence="1">Tiberius</strain>
    </source>
</reference>
<organism evidence="1">
    <name type="scientific">Bdellovibrio bacteriovorus str. Tiberius</name>
    <dbReference type="NCBI Taxonomy" id="1069642"/>
    <lineage>
        <taxon>Bacteria</taxon>
        <taxon>Pseudomonadati</taxon>
        <taxon>Bdellovibrionota</taxon>
        <taxon>Bdellovibrionia</taxon>
        <taxon>Bdellovibrionales</taxon>
        <taxon>Pseudobdellovibrionaceae</taxon>
        <taxon>Bdellovibrio</taxon>
    </lineage>
</organism>
<dbReference type="Proteomes" id="UP000010074">
    <property type="component" value="Chromosome"/>
</dbReference>
<protein>
    <submittedName>
        <fullName evidence="1">Uncharacterized protein</fullName>
    </submittedName>
</protein>